<dbReference type="InterPro" id="IPR012454">
    <property type="entry name" value="DUF1659"/>
</dbReference>
<protein>
    <recommendedName>
        <fullName evidence="1">DUF1659 domain-containing protein</fullName>
    </recommendedName>
</protein>
<dbReference type="KEGG" id="rhom:FRIFI_2366"/>
<accession>A0A2P2BU81</accession>
<sequence length="74" mass="7894">MAVVVTKNPSGLKLRYDCGKDDETGKSIVKSKTYANISPDALDQNVYDVAAAISSLQSNTLLSVSKIDTNTLSE</sequence>
<proteinExistence type="predicted"/>
<name>A0A2P2BU81_9FIRM</name>
<dbReference type="EMBL" id="LN650648">
    <property type="protein sequence ID" value="CEI73892.1"/>
    <property type="molecule type" value="Genomic_DNA"/>
</dbReference>
<reference evidence="2 3" key="1">
    <citation type="submission" date="2014-09" db="EMBL/GenBank/DDBJ databases">
        <authorList>
            <person name="Hornung B.V."/>
        </authorList>
    </citation>
    <scope>NUCLEOTIDE SEQUENCE [LARGE SCALE GENOMIC DNA]</scope>
    <source>
        <strain evidence="2 3">FRIFI</strain>
    </source>
</reference>
<feature type="domain" description="DUF1659" evidence="1">
    <location>
        <begin position="2"/>
        <end position="74"/>
    </location>
</feature>
<evidence type="ECO:0000259" key="1">
    <source>
        <dbReference type="Pfam" id="PF07872"/>
    </source>
</evidence>
<dbReference type="RefSeq" id="WP_166505956.1">
    <property type="nucleotide sequence ID" value="NZ_LN650648.1"/>
</dbReference>
<evidence type="ECO:0000313" key="3">
    <source>
        <dbReference type="Proteomes" id="UP000245695"/>
    </source>
</evidence>
<dbReference type="Proteomes" id="UP000245695">
    <property type="component" value="Chromosome 1"/>
</dbReference>
<dbReference type="AlphaFoldDB" id="A0A2P2BU81"/>
<organism evidence="2 3">
    <name type="scientific">Romboutsia hominis</name>
    <dbReference type="NCBI Taxonomy" id="1507512"/>
    <lineage>
        <taxon>Bacteria</taxon>
        <taxon>Bacillati</taxon>
        <taxon>Bacillota</taxon>
        <taxon>Clostridia</taxon>
        <taxon>Peptostreptococcales</taxon>
        <taxon>Peptostreptococcaceae</taxon>
        <taxon>Romboutsia</taxon>
    </lineage>
</organism>
<evidence type="ECO:0000313" key="2">
    <source>
        <dbReference type="EMBL" id="CEI73892.1"/>
    </source>
</evidence>
<dbReference type="Pfam" id="PF07872">
    <property type="entry name" value="DUF1659"/>
    <property type="match status" value="1"/>
</dbReference>
<keyword evidence="3" id="KW-1185">Reference proteome</keyword>
<gene>
    <name evidence="2" type="ORF">FRIFI_2366</name>
</gene>